<keyword evidence="2" id="KW-1185">Reference proteome</keyword>
<reference evidence="1" key="1">
    <citation type="submission" date="2021-04" db="EMBL/GenBank/DDBJ databases">
        <title>Oceanospirillales bacteria with DddD are important DMSP degraders in coastal seawater.</title>
        <authorList>
            <person name="Liu J."/>
        </authorList>
    </citation>
    <scope>NUCLEOTIDE SEQUENCE</scope>
    <source>
        <strain evidence="1">GY6</strain>
    </source>
</reference>
<dbReference type="Proteomes" id="UP001059950">
    <property type="component" value="Chromosome"/>
</dbReference>
<name>A0ABY5GV37_9GAMM</name>
<gene>
    <name evidence="1" type="ORF">KDX31_00885</name>
</gene>
<dbReference type="EMBL" id="CP073344">
    <property type="protein sequence ID" value="UTW03639.1"/>
    <property type="molecule type" value="Genomic_DNA"/>
</dbReference>
<sequence>MMKKNSNVLLGIILVLVLLNLGLTGLVLVKQVAAPALAMNDRTDSFAPSVAKAWGKKVTMLYNRQDHQGLYGLFNEQAKQKISYQQLQTQLKNLYQLFGEIEKTTFVSADKIGEKGDESYYRLLFNINVNEASKRSPRLTIVVIKRGAEMSVYGVRINADYDLE</sequence>
<organism evidence="1 2">
    <name type="scientific">Amphritea atlantica</name>
    <dbReference type="NCBI Taxonomy" id="355243"/>
    <lineage>
        <taxon>Bacteria</taxon>
        <taxon>Pseudomonadati</taxon>
        <taxon>Pseudomonadota</taxon>
        <taxon>Gammaproteobacteria</taxon>
        <taxon>Oceanospirillales</taxon>
        <taxon>Oceanospirillaceae</taxon>
        <taxon>Amphritea</taxon>
    </lineage>
</organism>
<evidence type="ECO:0008006" key="3">
    <source>
        <dbReference type="Google" id="ProtNLM"/>
    </source>
</evidence>
<protein>
    <recommendedName>
        <fullName evidence="3">Conjugal transfer pilus assembly protein TraE</fullName>
    </recommendedName>
</protein>
<accession>A0ABY5GV37</accession>
<evidence type="ECO:0000313" key="1">
    <source>
        <dbReference type="EMBL" id="UTW03639.1"/>
    </source>
</evidence>
<proteinExistence type="predicted"/>
<evidence type="ECO:0000313" key="2">
    <source>
        <dbReference type="Proteomes" id="UP001059950"/>
    </source>
</evidence>